<feature type="transmembrane region" description="Helical" evidence="7">
    <location>
        <begin position="164"/>
        <end position="191"/>
    </location>
</feature>
<name>A0A5C7EL70_9PROT</name>
<protein>
    <submittedName>
        <fullName evidence="9">Cytochrome C biogenesis protein</fullName>
    </submittedName>
</protein>
<evidence type="ECO:0000256" key="2">
    <source>
        <dbReference type="ARBA" id="ARBA00006143"/>
    </source>
</evidence>
<evidence type="ECO:0000256" key="4">
    <source>
        <dbReference type="ARBA" id="ARBA00022748"/>
    </source>
</evidence>
<dbReference type="EMBL" id="VPFL01000007">
    <property type="protein sequence ID" value="TXF12260.1"/>
    <property type="molecule type" value="Genomic_DNA"/>
</dbReference>
<keyword evidence="6 7" id="KW-0472">Membrane</keyword>
<feature type="transmembrane region" description="Helical" evidence="7">
    <location>
        <begin position="132"/>
        <end position="158"/>
    </location>
</feature>
<comment type="subcellular location">
    <subcellularLocation>
        <location evidence="1">Membrane</location>
        <topology evidence="1">Multi-pass membrane protein</topology>
    </subcellularLocation>
</comment>
<evidence type="ECO:0000256" key="1">
    <source>
        <dbReference type="ARBA" id="ARBA00004141"/>
    </source>
</evidence>
<evidence type="ECO:0000256" key="5">
    <source>
        <dbReference type="ARBA" id="ARBA00022989"/>
    </source>
</evidence>
<dbReference type="Pfam" id="PF02683">
    <property type="entry name" value="DsbD_TM"/>
    <property type="match status" value="1"/>
</dbReference>
<evidence type="ECO:0000256" key="7">
    <source>
        <dbReference type="SAM" id="Phobius"/>
    </source>
</evidence>
<sequence>MMDIESLRQTLEQASLASLVAGFVIGFLFSFNPVALAAIPVSLAYVTKARAPQRAVLYGGMFILGMALTHLVLGAVAGLGGSGLQRAMGREWGLVLGPLLIVLGLAWPGWLKLPLPTVRIRARPAATAWGAFLLGVPFSVAICPFCTPALVILLGIATGVGSPLFGAVLLLAFALGRAVPIMLGAVAVGWLESLKRLRGHQKALEIVGGVVLIASGLYMLNAYFILVPQLAG</sequence>
<dbReference type="GO" id="GO:0016020">
    <property type="term" value="C:membrane"/>
    <property type="evidence" value="ECO:0007669"/>
    <property type="project" value="UniProtKB-SubCell"/>
</dbReference>
<organism evidence="9 10">
    <name type="scientific">Pelomicrobium methylotrophicum</name>
    <dbReference type="NCBI Taxonomy" id="2602750"/>
    <lineage>
        <taxon>Bacteria</taxon>
        <taxon>Pseudomonadati</taxon>
        <taxon>Pseudomonadota</taxon>
        <taxon>Hydrogenophilia</taxon>
        <taxon>Hydrogenophilia incertae sedis</taxon>
        <taxon>Pelomicrobium</taxon>
    </lineage>
</organism>
<comment type="caution">
    <text evidence="9">The sequence shown here is derived from an EMBL/GenBank/DDBJ whole genome shotgun (WGS) entry which is preliminary data.</text>
</comment>
<keyword evidence="5 7" id="KW-1133">Transmembrane helix</keyword>
<evidence type="ECO:0000313" key="9">
    <source>
        <dbReference type="EMBL" id="TXF12260.1"/>
    </source>
</evidence>
<dbReference type="GO" id="GO:0017004">
    <property type="term" value="P:cytochrome complex assembly"/>
    <property type="evidence" value="ECO:0007669"/>
    <property type="project" value="UniProtKB-KW"/>
</dbReference>
<evidence type="ECO:0000256" key="6">
    <source>
        <dbReference type="ARBA" id="ARBA00023136"/>
    </source>
</evidence>
<evidence type="ECO:0000259" key="8">
    <source>
        <dbReference type="Pfam" id="PF02683"/>
    </source>
</evidence>
<evidence type="ECO:0000313" key="10">
    <source>
        <dbReference type="Proteomes" id="UP000321201"/>
    </source>
</evidence>
<feature type="transmembrane region" description="Helical" evidence="7">
    <location>
        <begin position="20"/>
        <end position="43"/>
    </location>
</feature>
<gene>
    <name evidence="9" type="ORF">FR698_06940</name>
</gene>
<keyword evidence="10" id="KW-1185">Reference proteome</keyword>
<dbReference type="InterPro" id="IPR051790">
    <property type="entry name" value="Cytochrome_c-biogenesis_DsbD"/>
</dbReference>
<keyword evidence="4" id="KW-0201">Cytochrome c-type biogenesis</keyword>
<dbReference type="InterPro" id="IPR003834">
    <property type="entry name" value="Cyt_c_assmbl_TM_dom"/>
</dbReference>
<feature type="domain" description="Cytochrome C biogenesis protein transmembrane" evidence="8">
    <location>
        <begin position="18"/>
        <end position="221"/>
    </location>
</feature>
<dbReference type="AlphaFoldDB" id="A0A5C7EL70"/>
<comment type="similarity">
    <text evidence="2">Belongs to the DsbD family.</text>
</comment>
<feature type="transmembrane region" description="Helical" evidence="7">
    <location>
        <begin position="203"/>
        <end position="226"/>
    </location>
</feature>
<feature type="transmembrane region" description="Helical" evidence="7">
    <location>
        <begin position="92"/>
        <end position="111"/>
    </location>
</feature>
<proteinExistence type="inferred from homology"/>
<reference evidence="9 10" key="1">
    <citation type="submission" date="2019-08" db="EMBL/GenBank/DDBJ databases">
        <title>Pelomicrobium methylotrophicum gen. nov., sp. nov. a moderately thermophilic, facultatively anaerobic, lithoautotrophic and methylotrophic bacterium isolated from a terrestrial mud volcano.</title>
        <authorList>
            <person name="Slobodkina G.B."/>
            <person name="Merkel A.Y."/>
            <person name="Slobodkin A.I."/>
        </authorList>
    </citation>
    <scope>NUCLEOTIDE SEQUENCE [LARGE SCALE GENOMIC DNA]</scope>
    <source>
        <strain evidence="9 10">SM250</strain>
    </source>
</reference>
<dbReference type="PANTHER" id="PTHR31272">
    <property type="entry name" value="CYTOCHROME C-TYPE BIOGENESIS PROTEIN HI_1454-RELATED"/>
    <property type="match status" value="1"/>
</dbReference>
<accession>A0A5C7EL70</accession>
<dbReference type="PANTHER" id="PTHR31272:SF6">
    <property type="entry name" value="CYTOCHROME C-TYPE BIOGENESIS CCDA-LIKE CHLOROPLASTIC PROTEIN"/>
    <property type="match status" value="1"/>
</dbReference>
<keyword evidence="3 7" id="KW-0812">Transmembrane</keyword>
<dbReference type="InParanoid" id="A0A5C7EL70"/>
<dbReference type="OrthoDB" id="8227851at2"/>
<evidence type="ECO:0000256" key="3">
    <source>
        <dbReference type="ARBA" id="ARBA00022692"/>
    </source>
</evidence>
<dbReference type="Proteomes" id="UP000321201">
    <property type="component" value="Unassembled WGS sequence"/>
</dbReference>
<feature type="transmembrane region" description="Helical" evidence="7">
    <location>
        <begin position="55"/>
        <end position="80"/>
    </location>
</feature>